<dbReference type="PRINTS" id="PR00455">
    <property type="entry name" value="HTHTETR"/>
</dbReference>
<evidence type="ECO:0000313" key="7">
    <source>
        <dbReference type="EMBL" id="POP45499.1"/>
    </source>
</evidence>
<organism evidence="8 10">
    <name type="scientific">Superficieibacter electus</name>
    <dbReference type="NCBI Taxonomy" id="2022662"/>
    <lineage>
        <taxon>Bacteria</taxon>
        <taxon>Pseudomonadati</taxon>
        <taxon>Pseudomonadota</taxon>
        <taxon>Gammaproteobacteria</taxon>
        <taxon>Enterobacterales</taxon>
        <taxon>Enterobacteriaceae</taxon>
        <taxon>Superficieibacter</taxon>
    </lineage>
</organism>
<keyword evidence="3 5" id="KW-0238">DNA-binding</keyword>
<evidence type="ECO:0000313" key="8">
    <source>
        <dbReference type="EMBL" id="POP48660.1"/>
    </source>
</evidence>
<evidence type="ECO:0000313" key="9">
    <source>
        <dbReference type="Proteomes" id="UP000237073"/>
    </source>
</evidence>
<dbReference type="GO" id="GO:0003700">
    <property type="term" value="F:DNA-binding transcription factor activity"/>
    <property type="evidence" value="ECO:0007669"/>
    <property type="project" value="UniProtKB-ARBA"/>
</dbReference>
<evidence type="ECO:0000259" key="6">
    <source>
        <dbReference type="PROSITE" id="PS50977"/>
    </source>
</evidence>
<dbReference type="GO" id="GO:0003677">
    <property type="term" value="F:DNA binding"/>
    <property type="evidence" value="ECO:0007669"/>
    <property type="project" value="UniProtKB-UniRule"/>
</dbReference>
<dbReference type="SUPFAM" id="SSF46689">
    <property type="entry name" value="Homeodomain-like"/>
    <property type="match status" value="1"/>
</dbReference>
<evidence type="ECO:0000256" key="2">
    <source>
        <dbReference type="ARBA" id="ARBA00023015"/>
    </source>
</evidence>
<evidence type="ECO:0000313" key="10">
    <source>
        <dbReference type="Proteomes" id="UP000247005"/>
    </source>
</evidence>
<evidence type="ECO:0000256" key="1">
    <source>
        <dbReference type="ARBA" id="ARBA00022491"/>
    </source>
</evidence>
<dbReference type="PROSITE" id="PS01081">
    <property type="entry name" value="HTH_TETR_1"/>
    <property type="match status" value="1"/>
</dbReference>
<dbReference type="PROSITE" id="PS50977">
    <property type="entry name" value="HTH_TETR_2"/>
    <property type="match status" value="1"/>
</dbReference>
<evidence type="ECO:0000256" key="5">
    <source>
        <dbReference type="PROSITE-ProRule" id="PRU00335"/>
    </source>
</evidence>
<dbReference type="GO" id="GO:0009410">
    <property type="term" value="P:response to xenobiotic stimulus"/>
    <property type="evidence" value="ECO:0007669"/>
    <property type="project" value="UniProtKB-ARBA"/>
</dbReference>
<dbReference type="RefSeq" id="WP_103675592.1">
    <property type="nucleotide sequence ID" value="NZ_PQGD01000008.1"/>
</dbReference>
<name>A0A2P5GQ44_9ENTR</name>
<keyword evidence="4" id="KW-0804">Transcription</keyword>
<dbReference type="GO" id="GO:0045892">
    <property type="term" value="P:negative regulation of DNA-templated transcription"/>
    <property type="evidence" value="ECO:0007669"/>
    <property type="project" value="UniProtKB-ARBA"/>
</dbReference>
<dbReference type="InterPro" id="IPR001647">
    <property type="entry name" value="HTH_TetR"/>
</dbReference>
<dbReference type="SUPFAM" id="SSF48498">
    <property type="entry name" value="Tetracyclin repressor-like, C-terminal domain"/>
    <property type="match status" value="1"/>
</dbReference>
<accession>A0A2P5GQ44</accession>
<dbReference type="PANTHER" id="PTHR43479:SF11">
    <property type="entry name" value="ACREF_ENVCD OPERON REPRESSOR-RELATED"/>
    <property type="match status" value="1"/>
</dbReference>
<dbReference type="Proteomes" id="UP000237073">
    <property type="component" value="Unassembled WGS sequence"/>
</dbReference>
<dbReference type="InterPro" id="IPR009057">
    <property type="entry name" value="Homeodomain-like_sf"/>
</dbReference>
<feature type="DNA-binding region" description="H-T-H motif" evidence="5">
    <location>
        <begin position="33"/>
        <end position="52"/>
    </location>
</feature>
<dbReference type="Proteomes" id="UP000247005">
    <property type="component" value="Unassembled WGS sequence"/>
</dbReference>
<feature type="domain" description="HTH tetR-type" evidence="6">
    <location>
        <begin position="10"/>
        <end position="70"/>
    </location>
</feature>
<dbReference type="FunFam" id="1.10.357.10:FF:000003">
    <property type="entry name" value="HTH-type transcriptional regulator AcrR"/>
    <property type="match status" value="1"/>
</dbReference>
<dbReference type="OrthoDB" id="5816932at2"/>
<gene>
    <name evidence="8" type="ORF">CHU32_11080</name>
    <name evidence="7" type="ORF">CHU33_08150</name>
</gene>
<dbReference type="AlphaFoldDB" id="A0A2P5GQ44"/>
<dbReference type="PANTHER" id="PTHR43479">
    <property type="entry name" value="ACREF/ENVCD OPERON REPRESSOR-RELATED"/>
    <property type="match status" value="1"/>
</dbReference>
<dbReference type="NCBIfam" id="NF007430">
    <property type="entry name" value="PRK09975.1"/>
    <property type="match status" value="1"/>
</dbReference>
<dbReference type="EMBL" id="PQGD01000008">
    <property type="protein sequence ID" value="POP48660.1"/>
    <property type="molecule type" value="Genomic_DNA"/>
</dbReference>
<dbReference type="EMBL" id="PQGE01000006">
    <property type="protein sequence ID" value="POP45499.1"/>
    <property type="molecule type" value="Genomic_DNA"/>
</dbReference>
<evidence type="ECO:0000256" key="4">
    <source>
        <dbReference type="ARBA" id="ARBA00023163"/>
    </source>
</evidence>
<dbReference type="InterPro" id="IPR013572">
    <property type="entry name" value="Tscrpt_reg_MAATS_C"/>
</dbReference>
<sequence>MARKTKAEALKTRQMLIESAIEQFAQHGVANTTLTDIADAAGVTRGAVYWHFNSKIDIFNAIWEQQAPLRDIIYHQTKEDIHLSPLLHLRNQFVIALQYIAADSRLRALMQILYHRCEFIDEMMPEDEIRKKIGFSHEHVRAVLKEAVTSGSLPTEVDLNVVLIMLHGFFSGVIKNWLMAPEKFDLYQHAPTLVDNIMLAVTAKPGQILREASVAC</sequence>
<keyword evidence="1" id="KW-0678">Repressor</keyword>
<dbReference type="InterPro" id="IPR036271">
    <property type="entry name" value="Tet_transcr_reg_TetR-rel_C_sf"/>
</dbReference>
<proteinExistence type="predicted"/>
<dbReference type="Gene3D" id="1.10.357.10">
    <property type="entry name" value="Tetracycline Repressor, domain 2"/>
    <property type="match status" value="1"/>
</dbReference>
<keyword evidence="9" id="KW-1185">Reference proteome</keyword>
<evidence type="ECO:0000256" key="3">
    <source>
        <dbReference type="ARBA" id="ARBA00023125"/>
    </source>
</evidence>
<keyword evidence="2" id="KW-0805">Transcription regulation</keyword>
<comment type="caution">
    <text evidence="8">The sequence shown here is derived from an EMBL/GenBank/DDBJ whole genome shotgun (WGS) entry which is preliminary data.</text>
</comment>
<reference evidence="9 10" key="1">
    <citation type="submission" date="2018-01" db="EMBL/GenBank/DDBJ databases">
        <title>Superficieibacter electus gen. nov., sp. nov., an extended-spectrum beta-lactamase possessing member of the Enterobacteriaceae family, isolated from intensive care unit surfaces.</title>
        <authorList>
            <person name="Potter R.F."/>
            <person name="D'Souza A.W."/>
        </authorList>
    </citation>
    <scope>NUCLEOTIDE SEQUENCE [LARGE SCALE GENOMIC DNA]</scope>
    <source>
        <strain evidence="8 10">BP-1</strain>
        <strain evidence="7 9">BP-2</strain>
    </source>
</reference>
<dbReference type="Pfam" id="PF00440">
    <property type="entry name" value="TetR_N"/>
    <property type="match status" value="1"/>
</dbReference>
<dbReference type="Pfam" id="PF08361">
    <property type="entry name" value="TetR_C_2"/>
    <property type="match status" value="1"/>
</dbReference>
<protein>
    <submittedName>
        <fullName evidence="8">AcrEF/envCD operon transcriptional regulator</fullName>
    </submittedName>
</protein>
<dbReference type="InterPro" id="IPR050624">
    <property type="entry name" value="HTH-type_Tx_Regulator"/>
</dbReference>
<dbReference type="InterPro" id="IPR023772">
    <property type="entry name" value="DNA-bd_HTH_TetR-type_CS"/>
</dbReference>